<keyword evidence="2" id="KW-1185">Reference proteome</keyword>
<gene>
    <name evidence="1" type="ORF">BU23DRAFT_133125</name>
</gene>
<evidence type="ECO:0000313" key="2">
    <source>
        <dbReference type="Proteomes" id="UP000800036"/>
    </source>
</evidence>
<dbReference type="Proteomes" id="UP000800036">
    <property type="component" value="Unassembled WGS sequence"/>
</dbReference>
<dbReference type="AlphaFoldDB" id="A0A6A5VA64"/>
<proteinExistence type="predicted"/>
<organism evidence="1 2">
    <name type="scientific">Bimuria novae-zelandiae CBS 107.79</name>
    <dbReference type="NCBI Taxonomy" id="1447943"/>
    <lineage>
        <taxon>Eukaryota</taxon>
        <taxon>Fungi</taxon>
        <taxon>Dikarya</taxon>
        <taxon>Ascomycota</taxon>
        <taxon>Pezizomycotina</taxon>
        <taxon>Dothideomycetes</taxon>
        <taxon>Pleosporomycetidae</taxon>
        <taxon>Pleosporales</taxon>
        <taxon>Massarineae</taxon>
        <taxon>Didymosphaeriaceae</taxon>
        <taxon>Bimuria</taxon>
    </lineage>
</organism>
<dbReference type="EMBL" id="ML976680">
    <property type="protein sequence ID" value="KAF1973580.1"/>
    <property type="molecule type" value="Genomic_DNA"/>
</dbReference>
<protein>
    <submittedName>
        <fullName evidence="1">Uncharacterized protein</fullName>
    </submittedName>
</protein>
<accession>A0A6A5VA64</accession>
<sequence length="129" mass="14297">MTRISPNAMLFTPPCAWVAQGGFAELGHVIIPNPGPAVDPWTRASVPAQGPPQHPMAPHALLQYQYLEMQIRKRDARLSESSAKGGVAVDFGRSHFRLRTSTSRSSEMARAHRNPELHSSIMLRTQEML</sequence>
<reference evidence="1" key="1">
    <citation type="journal article" date="2020" name="Stud. Mycol.">
        <title>101 Dothideomycetes genomes: a test case for predicting lifestyles and emergence of pathogens.</title>
        <authorList>
            <person name="Haridas S."/>
            <person name="Albert R."/>
            <person name="Binder M."/>
            <person name="Bloem J."/>
            <person name="Labutti K."/>
            <person name="Salamov A."/>
            <person name="Andreopoulos B."/>
            <person name="Baker S."/>
            <person name="Barry K."/>
            <person name="Bills G."/>
            <person name="Bluhm B."/>
            <person name="Cannon C."/>
            <person name="Castanera R."/>
            <person name="Culley D."/>
            <person name="Daum C."/>
            <person name="Ezra D."/>
            <person name="Gonzalez J."/>
            <person name="Henrissat B."/>
            <person name="Kuo A."/>
            <person name="Liang C."/>
            <person name="Lipzen A."/>
            <person name="Lutzoni F."/>
            <person name="Magnuson J."/>
            <person name="Mondo S."/>
            <person name="Nolan M."/>
            <person name="Ohm R."/>
            <person name="Pangilinan J."/>
            <person name="Park H.-J."/>
            <person name="Ramirez L."/>
            <person name="Alfaro M."/>
            <person name="Sun H."/>
            <person name="Tritt A."/>
            <person name="Yoshinaga Y."/>
            <person name="Zwiers L.-H."/>
            <person name="Turgeon B."/>
            <person name="Goodwin S."/>
            <person name="Spatafora J."/>
            <person name="Crous P."/>
            <person name="Grigoriev I."/>
        </authorList>
    </citation>
    <scope>NUCLEOTIDE SEQUENCE</scope>
    <source>
        <strain evidence="1">CBS 107.79</strain>
    </source>
</reference>
<name>A0A6A5VA64_9PLEO</name>
<evidence type="ECO:0000313" key="1">
    <source>
        <dbReference type="EMBL" id="KAF1973580.1"/>
    </source>
</evidence>